<feature type="chain" id="PRO_5026854020" evidence="19">
    <location>
        <begin position="20"/>
        <end position="363"/>
    </location>
</feature>
<dbReference type="Pfam" id="PF13947">
    <property type="entry name" value="GUB_WAK_bind"/>
    <property type="match status" value="1"/>
</dbReference>
<dbReference type="Gramene" id="SIN_1014157.t">
    <property type="protein sequence ID" value="SIN_1014157.t"/>
    <property type="gene ID" value="SIN_1014157"/>
</dbReference>
<dbReference type="GO" id="GO:0016020">
    <property type="term" value="C:membrane"/>
    <property type="evidence" value="ECO:0007669"/>
    <property type="project" value="UniProtKB-SubCell"/>
</dbReference>
<evidence type="ECO:0000313" key="21">
    <source>
        <dbReference type="Proteomes" id="UP000504604"/>
    </source>
</evidence>
<dbReference type="GO" id="GO:0030247">
    <property type="term" value="F:polysaccharide binding"/>
    <property type="evidence" value="ECO:0007669"/>
    <property type="project" value="InterPro"/>
</dbReference>
<gene>
    <name evidence="22" type="primary">LOC105174447</name>
</gene>
<evidence type="ECO:0000256" key="2">
    <source>
        <dbReference type="ARBA" id="ARBA00004167"/>
    </source>
</evidence>
<dbReference type="PANTHER" id="PTHR46279">
    <property type="entry name" value="RING/U-BOX SUPERFAMILY PROTEIN"/>
    <property type="match status" value="1"/>
</dbReference>
<dbReference type="OrthoDB" id="8062037at2759"/>
<comment type="subcellular location">
    <subcellularLocation>
        <location evidence="2">Membrane</location>
        <topology evidence="2">Single-pass membrane protein</topology>
    </subcellularLocation>
</comment>
<evidence type="ECO:0000256" key="4">
    <source>
        <dbReference type="ARBA" id="ARBA00022679"/>
    </source>
</evidence>
<evidence type="ECO:0000256" key="14">
    <source>
        <dbReference type="ARBA" id="ARBA00024209"/>
    </source>
</evidence>
<protein>
    <submittedName>
        <fullName evidence="22">RING-H2 finger protein ATL21A</fullName>
    </submittedName>
</protein>
<dbReference type="Pfam" id="PF13639">
    <property type="entry name" value="zf-RING_2"/>
    <property type="match status" value="1"/>
</dbReference>
<feature type="domain" description="RING-type" evidence="20">
    <location>
        <begin position="311"/>
        <end position="353"/>
    </location>
</feature>
<evidence type="ECO:0000256" key="19">
    <source>
        <dbReference type="SAM" id="SignalP"/>
    </source>
</evidence>
<evidence type="ECO:0000313" key="22">
    <source>
        <dbReference type="RefSeq" id="XP_011094861.1"/>
    </source>
</evidence>
<evidence type="ECO:0000256" key="13">
    <source>
        <dbReference type="ARBA" id="ARBA00023180"/>
    </source>
</evidence>
<keyword evidence="9" id="KW-0833">Ubl conjugation pathway</keyword>
<reference evidence="21" key="1">
    <citation type="submission" date="2024-10" db="UniProtKB">
        <authorList>
            <consortium name="RefSeq"/>
        </authorList>
    </citation>
    <scope>NUCLEOTIDE SEQUENCE [LARGE SCALE GENOMIC DNA]</scope>
    <source>
        <strain evidence="21">cv. Zhongzhi No. 13</strain>
    </source>
</reference>
<dbReference type="Pfam" id="PF14380">
    <property type="entry name" value="WAK_assoc"/>
    <property type="match status" value="1"/>
</dbReference>
<dbReference type="SMART" id="SM00184">
    <property type="entry name" value="RING"/>
    <property type="match status" value="1"/>
</dbReference>
<reference evidence="22" key="2">
    <citation type="submission" date="2025-08" db="UniProtKB">
        <authorList>
            <consortium name="RefSeq"/>
        </authorList>
    </citation>
    <scope>IDENTIFICATION</scope>
</reference>
<keyword evidence="12 18" id="KW-0472">Membrane</keyword>
<dbReference type="InParanoid" id="A0A6I9U393"/>
<comment type="catalytic activity">
    <reaction evidence="16">
        <text>L-seryl-[protein] + ATP = O-phospho-L-seryl-[protein] + ADP + H(+)</text>
        <dbReference type="Rhea" id="RHEA:17989"/>
        <dbReference type="Rhea" id="RHEA-COMP:9863"/>
        <dbReference type="Rhea" id="RHEA-COMP:11604"/>
        <dbReference type="ChEBI" id="CHEBI:15378"/>
        <dbReference type="ChEBI" id="CHEBI:29999"/>
        <dbReference type="ChEBI" id="CHEBI:30616"/>
        <dbReference type="ChEBI" id="CHEBI:83421"/>
        <dbReference type="ChEBI" id="CHEBI:456216"/>
        <dbReference type="EC" id="2.7.11.1"/>
    </reaction>
</comment>
<dbReference type="GeneID" id="105174447"/>
<evidence type="ECO:0000256" key="9">
    <source>
        <dbReference type="ARBA" id="ARBA00022786"/>
    </source>
</evidence>
<evidence type="ECO:0000256" key="15">
    <source>
        <dbReference type="ARBA" id="ARBA00047899"/>
    </source>
</evidence>
<keyword evidence="7 19" id="KW-0732">Signal</keyword>
<dbReference type="SUPFAM" id="SSF57850">
    <property type="entry name" value="RING/U-box"/>
    <property type="match status" value="1"/>
</dbReference>
<dbReference type="GO" id="GO:0061630">
    <property type="term" value="F:ubiquitin protein ligase activity"/>
    <property type="evidence" value="ECO:0007669"/>
    <property type="project" value="UniProtKB-EC"/>
</dbReference>
<evidence type="ECO:0000256" key="7">
    <source>
        <dbReference type="ARBA" id="ARBA00022729"/>
    </source>
</evidence>
<dbReference type="GO" id="GO:0008270">
    <property type="term" value="F:zinc ion binding"/>
    <property type="evidence" value="ECO:0007669"/>
    <property type="project" value="UniProtKB-KW"/>
</dbReference>
<keyword evidence="13" id="KW-0325">Glycoprotein</keyword>
<keyword evidence="6" id="KW-0479">Metal-binding</keyword>
<keyword evidence="21" id="KW-1185">Reference proteome</keyword>
<keyword evidence="10" id="KW-0862">Zinc</keyword>
<dbReference type="CDD" id="cd16461">
    <property type="entry name" value="RING-H2_EL5-like"/>
    <property type="match status" value="1"/>
</dbReference>
<comment type="catalytic activity">
    <reaction evidence="1">
        <text>S-ubiquitinyl-[E2 ubiquitin-conjugating enzyme]-L-cysteine + [acceptor protein]-L-lysine = [E2 ubiquitin-conjugating enzyme]-L-cysteine + N(6)-ubiquitinyl-[acceptor protein]-L-lysine.</text>
        <dbReference type="EC" id="2.3.2.27"/>
    </reaction>
</comment>
<evidence type="ECO:0000256" key="5">
    <source>
        <dbReference type="ARBA" id="ARBA00022692"/>
    </source>
</evidence>
<evidence type="ECO:0000256" key="17">
    <source>
        <dbReference type="PROSITE-ProRule" id="PRU00175"/>
    </source>
</evidence>
<dbReference type="AlphaFoldDB" id="A0A6I9U393"/>
<name>A0A6I9U393_SESIN</name>
<evidence type="ECO:0000256" key="1">
    <source>
        <dbReference type="ARBA" id="ARBA00000900"/>
    </source>
</evidence>
<comment type="pathway">
    <text evidence="3">Protein modification; protein ubiquitination.</text>
</comment>
<comment type="catalytic activity">
    <reaction evidence="15">
        <text>L-threonyl-[protein] + ATP = O-phospho-L-threonyl-[protein] + ADP + H(+)</text>
        <dbReference type="Rhea" id="RHEA:46608"/>
        <dbReference type="Rhea" id="RHEA-COMP:11060"/>
        <dbReference type="Rhea" id="RHEA-COMP:11605"/>
        <dbReference type="ChEBI" id="CHEBI:15378"/>
        <dbReference type="ChEBI" id="CHEBI:30013"/>
        <dbReference type="ChEBI" id="CHEBI:30616"/>
        <dbReference type="ChEBI" id="CHEBI:61977"/>
        <dbReference type="ChEBI" id="CHEBI:456216"/>
        <dbReference type="EC" id="2.7.11.1"/>
    </reaction>
</comment>
<dbReference type="KEGG" id="sind:105174447"/>
<dbReference type="InterPro" id="IPR025287">
    <property type="entry name" value="WAK_GUB"/>
</dbReference>
<evidence type="ECO:0000256" key="12">
    <source>
        <dbReference type="ARBA" id="ARBA00023136"/>
    </source>
</evidence>
<evidence type="ECO:0000256" key="6">
    <source>
        <dbReference type="ARBA" id="ARBA00022723"/>
    </source>
</evidence>
<evidence type="ECO:0000256" key="10">
    <source>
        <dbReference type="ARBA" id="ARBA00022833"/>
    </source>
</evidence>
<accession>A0A6I9U393</accession>
<sequence>MGVLKIISFALLLFQAIHAGKDCPSQLCGENPFVVRFPFRLEGQQLQNCGYPGFDLSCTSQKPQVVVLNLPHSGDFWVRNINYLMQEIQLYDPNGCLPRRLLSLNLSSSPFMAGYSQNFTFLICPTDSVRTHLAIIDCLSNSTVSILATSSMNLARAMNMCSILVTLPIPVPWPQDDDWLSSNLDADLRLSWNIPSCGGCEARGGICGFENSTNGQILCFTNPESGKSRGLQVFKIISLSIVIPAVVCSICIACFTCMVRRRSAQNSAAAAVGPPPPHVEIAGLDESTIESYTKVVLGESRRLPGPNGATCPICLVDYYPNDTLRCIPLCEHCFHSDCIDEWLRMNSTCPVCRNSPSPARANT</sequence>
<dbReference type="PANTHER" id="PTHR46279:SF2">
    <property type="entry name" value="RING-H2 FINGER PROTEIN ATL21A-RELATED"/>
    <property type="match status" value="1"/>
</dbReference>
<feature type="transmembrane region" description="Helical" evidence="18">
    <location>
        <begin position="236"/>
        <end position="259"/>
    </location>
</feature>
<proteinExistence type="inferred from homology"/>
<dbReference type="Gene3D" id="3.30.40.10">
    <property type="entry name" value="Zinc/RING finger domain, C3HC4 (zinc finger)"/>
    <property type="match status" value="1"/>
</dbReference>
<feature type="signal peptide" evidence="19">
    <location>
        <begin position="1"/>
        <end position="19"/>
    </location>
</feature>
<dbReference type="GO" id="GO:0004674">
    <property type="term" value="F:protein serine/threonine kinase activity"/>
    <property type="evidence" value="ECO:0007669"/>
    <property type="project" value="UniProtKB-EC"/>
</dbReference>
<dbReference type="RefSeq" id="XP_011094861.1">
    <property type="nucleotide sequence ID" value="XM_011096559.2"/>
</dbReference>
<dbReference type="InterPro" id="IPR001841">
    <property type="entry name" value="Znf_RING"/>
</dbReference>
<evidence type="ECO:0000259" key="20">
    <source>
        <dbReference type="PROSITE" id="PS50089"/>
    </source>
</evidence>
<dbReference type="InterPro" id="IPR032872">
    <property type="entry name" value="WAK_assoc_C"/>
</dbReference>
<evidence type="ECO:0000256" key="3">
    <source>
        <dbReference type="ARBA" id="ARBA00004906"/>
    </source>
</evidence>
<organism evidence="21 22">
    <name type="scientific">Sesamum indicum</name>
    <name type="common">Oriental sesame</name>
    <name type="synonym">Sesamum orientale</name>
    <dbReference type="NCBI Taxonomy" id="4182"/>
    <lineage>
        <taxon>Eukaryota</taxon>
        <taxon>Viridiplantae</taxon>
        <taxon>Streptophyta</taxon>
        <taxon>Embryophyta</taxon>
        <taxon>Tracheophyta</taxon>
        <taxon>Spermatophyta</taxon>
        <taxon>Magnoliopsida</taxon>
        <taxon>eudicotyledons</taxon>
        <taxon>Gunneridae</taxon>
        <taxon>Pentapetalae</taxon>
        <taxon>asterids</taxon>
        <taxon>lamiids</taxon>
        <taxon>Lamiales</taxon>
        <taxon>Pedaliaceae</taxon>
        <taxon>Sesamum</taxon>
    </lineage>
</organism>
<evidence type="ECO:0000256" key="16">
    <source>
        <dbReference type="ARBA" id="ARBA00048679"/>
    </source>
</evidence>
<keyword evidence="8 17" id="KW-0863">Zinc-finger</keyword>
<dbReference type="InterPro" id="IPR013083">
    <property type="entry name" value="Znf_RING/FYVE/PHD"/>
</dbReference>
<evidence type="ECO:0000256" key="18">
    <source>
        <dbReference type="SAM" id="Phobius"/>
    </source>
</evidence>
<keyword evidence="4" id="KW-0808">Transferase</keyword>
<dbReference type="PROSITE" id="PS50089">
    <property type="entry name" value="ZF_RING_2"/>
    <property type="match status" value="1"/>
</dbReference>
<dbReference type="InterPro" id="IPR046948">
    <property type="entry name" value="ATL20-22-like"/>
</dbReference>
<evidence type="ECO:0000256" key="11">
    <source>
        <dbReference type="ARBA" id="ARBA00022989"/>
    </source>
</evidence>
<keyword evidence="11 18" id="KW-1133">Transmembrane helix</keyword>
<keyword evidence="5 18" id="KW-0812">Transmembrane</keyword>
<dbReference type="Proteomes" id="UP000504604">
    <property type="component" value="Linkage group LG1"/>
</dbReference>
<comment type="similarity">
    <text evidence="14">Belongs to the RING-type zinc finger family. ATL subfamily.</text>
</comment>
<evidence type="ECO:0000256" key="8">
    <source>
        <dbReference type="ARBA" id="ARBA00022771"/>
    </source>
</evidence>